<evidence type="ECO:0000256" key="1">
    <source>
        <dbReference type="ARBA" id="ARBA00005664"/>
    </source>
</evidence>
<dbReference type="Pfam" id="PF05637">
    <property type="entry name" value="Glyco_transf_34"/>
    <property type="match status" value="1"/>
</dbReference>
<dbReference type="FunFam" id="3.90.550.10:FF:000117">
    <property type="entry name" value="Glycosyltransferase family 34 protein"/>
    <property type="match status" value="1"/>
</dbReference>
<organism evidence="4 5">
    <name type="scientific">Aspergillus leporis</name>
    <dbReference type="NCBI Taxonomy" id="41062"/>
    <lineage>
        <taxon>Eukaryota</taxon>
        <taxon>Fungi</taxon>
        <taxon>Dikarya</taxon>
        <taxon>Ascomycota</taxon>
        <taxon>Pezizomycotina</taxon>
        <taxon>Eurotiomycetes</taxon>
        <taxon>Eurotiomycetidae</taxon>
        <taxon>Eurotiales</taxon>
        <taxon>Aspergillaceae</taxon>
        <taxon>Aspergillus</taxon>
        <taxon>Aspergillus subgen. Circumdati</taxon>
    </lineage>
</organism>
<dbReference type="PANTHER" id="PTHR31306">
    <property type="entry name" value="ALPHA-1,6-MANNOSYLTRANSFERASE MNN11-RELATED"/>
    <property type="match status" value="1"/>
</dbReference>
<gene>
    <name evidence="4" type="ORF">BDV29DRAFT_56996</name>
</gene>
<dbReference type="PANTHER" id="PTHR31306:SF5">
    <property type="entry name" value="ALPHA-1,6-MANNOSYLTRANSFERASE MNN10-RELATED"/>
    <property type="match status" value="1"/>
</dbReference>
<dbReference type="GO" id="GO:0016757">
    <property type="term" value="F:glycosyltransferase activity"/>
    <property type="evidence" value="ECO:0007669"/>
    <property type="project" value="UniProtKB-KW"/>
</dbReference>
<dbReference type="GO" id="GO:0006487">
    <property type="term" value="P:protein N-linked glycosylation"/>
    <property type="evidence" value="ECO:0007669"/>
    <property type="project" value="TreeGrafter"/>
</dbReference>
<accession>A0A5N5WNF2</accession>
<keyword evidence="3 4" id="KW-0808">Transferase</keyword>
<dbReference type="GO" id="GO:0000139">
    <property type="term" value="C:Golgi membrane"/>
    <property type="evidence" value="ECO:0007669"/>
    <property type="project" value="TreeGrafter"/>
</dbReference>
<keyword evidence="5" id="KW-1185">Reference proteome</keyword>
<dbReference type="OrthoDB" id="407658at2759"/>
<keyword evidence="2" id="KW-0328">Glycosyltransferase</keyword>
<dbReference type="EMBL" id="ML732350">
    <property type="protein sequence ID" value="KAB8069227.1"/>
    <property type="molecule type" value="Genomic_DNA"/>
</dbReference>
<protein>
    <submittedName>
        <fullName evidence="4">Glycosyltransferase family 34 protein</fullName>
    </submittedName>
</protein>
<evidence type="ECO:0000256" key="3">
    <source>
        <dbReference type="ARBA" id="ARBA00022679"/>
    </source>
</evidence>
<dbReference type="Proteomes" id="UP000326565">
    <property type="component" value="Unassembled WGS sequence"/>
</dbReference>
<reference evidence="4 5" key="1">
    <citation type="submission" date="2019-04" db="EMBL/GenBank/DDBJ databases">
        <title>Friends and foes A comparative genomics study of 23 Aspergillus species from section Flavi.</title>
        <authorList>
            <consortium name="DOE Joint Genome Institute"/>
            <person name="Kjaerbolling I."/>
            <person name="Vesth T."/>
            <person name="Frisvad J.C."/>
            <person name="Nybo J.L."/>
            <person name="Theobald S."/>
            <person name="Kildgaard S."/>
            <person name="Isbrandt T."/>
            <person name="Kuo A."/>
            <person name="Sato A."/>
            <person name="Lyhne E.K."/>
            <person name="Kogle M.E."/>
            <person name="Wiebenga A."/>
            <person name="Kun R.S."/>
            <person name="Lubbers R.J."/>
            <person name="Makela M.R."/>
            <person name="Barry K."/>
            <person name="Chovatia M."/>
            <person name="Clum A."/>
            <person name="Daum C."/>
            <person name="Haridas S."/>
            <person name="He G."/>
            <person name="LaButti K."/>
            <person name="Lipzen A."/>
            <person name="Mondo S."/>
            <person name="Riley R."/>
            <person name="Salamov A."/>
            <person name="Simmons B.A."/>
            <person name="Magnuson J.K."/>
            <person name="Henrissat B."/>
            <person name="Mortensen U.H."/>
            <person name="Larsen T.O."/>
            <person name="Devries R.P."/>
            <person name="Grigoriev I.V."/>
            <person name="Machida M."/>
            <person name="Baker S.E."/>
            <person name="Andersen M.R."/>
        </authorList>
    </citation>
    <scope>NUCLEOTIDE SEQUENCE [LARGE SCALE GENOMIC DNA]</scope>
    <source>
        <strain evidence="4 5">CBS 151.66</strain>
    </source>
</reference>
<evidence type="ECO:0000313" key="4">
    <source>
        <dbReference type="EMBL" id="KAB8069227.1"/>
    </source>
</evidence>
<dbReference type="AlphaFoldDB" id="A0A5N5WNF2"/>
<name>A0A5N5WNF2_9EURO</name>
<evidence type="ECO:0000313" key="5">
    <source>
        <dbReference type="Proteomes" id="UP000326565"/>
    </source>
</evidence>
<evidence type="ECO:0000256" key="2">
    <source>
        <dbReference type="ARBA" id="ARBA00022676"/>
    </source>
</evidence>
<comment type="similarity">
    <text evidence="1">Belongs to the glycosyltransferase 34 family.</text>
</comment>
<sequence length="289" mass="35032">MELKGAREWAVERNSINNKRRYADQWGYELEIVNMLAKKRYSHEWRESWERVDIIRETMRKYPHAEWFWWVDLNTWIMEYSYSLPDHIFNRLDEIAYRDINVYNPLNISHPPTEVYLDEVSRSPEGDRDPSSIQLVLSQDCGGFSLGSFFLRRSVWSERLLDIWWDPVMYEQKHMEWEHKEQDALEYLYTNEPWIRSHVAFLPQRYINSYPRGACGDGTNPDIHFVEGAGDFMVNMAGCSLSRDCWSEMYKYRELSNQINRTWRERMQDKTRELYDQFFGKKEEQTPLE</sequence>
<dbReference type="InterPro" id="IPR008630">
    <property type="entry name" value="Glyco_trans_34"/>
</dbReference>
<dbReference type="InterPro" id="IPR029044">
    <property type="entry name" value="Nucleotide-diphossugar_trans"/>
</dbReference>
<proteinExistence type="inferred from homology"/>
<dbReference type="Gene3D" id="3.90.550.10">
    <property type="entry name" value="Spore Coat Polysaccharide Biosynthesis Protein SpsA, Chain A"/>
    <property type="match status" value="1"/>
</dbReference>